<dbReference type="PANTHER" id="PTHR45458">
    <property type="entry name" value="SHORT-CHAIN DEHYDROGENASE/REDUCTASE SDR"/>
    <property type="match status" value="1"/>
</dbReference>
<dbReference type="InterPro" id="IPR002347">
    <property type="entry name" value="SDR_fam"/>
</dbReference>
<dbReference type="Gene3D" id="3.40.50.720">
    <property type="entry name" value="NAD(P)-binding Rossmann-like Domain"/>
    <property type="match status" value="1"/>
</dbReference>
<evidence type="ECO:0008006" key="3">
    <source>
        <dbReference type="Google" id="ProtNLM"/>
    </source>
</evidence>
<dbReference type="InterPro" id="IPR052184">
    <property type="entry name" value="SDR_enzymes"/>
</dbReference>
<dbReference type="SUPFAM" id="SSF51735">
    <property type="entry name" value="NAD(P)-binding Rossmann-fold domains"/>
    <property type="match status" value="1"/>
</dbReference>
<evidence type="ECO:0000313" key="1">
    <source>
        <dbReference type="EMBL" id="KAL1853627.1"/>
    </source>
</evidence>
<dbReference type="Proteomes" id="UP001583177">
    <property type="component" value="Unassembled WGS sequence"/>
</dbReference>
<accession>A0ABR3W5D7</accession>
<comment type="caution">
    <text evidence="1">The sequence shown here is derived from an EMBL/GenBank/DDBJ whole genome shotgun (WGS) entry which is preliminary data.</text>
</comment>
<dbReference type="PANTHER" id="PTHR45458:SF3">
    <property type="entry name" value="CHAIN DEHYDROGENASE (ATSC), PUTATIVE-RELATED"/>
    <property type="match status" value="1"/>
</dbReference>
<gene>
    <name evidence="1" type="ORF">Daus18300_011750</name>
</gene>
<name>A0ABR3W5D7_9PEZI</name>
<dbReference type="InterPro" id="IPR036291">
    <property type="entry name" value="NAD(P)-bd_dom_sf"/>
</dbReference>
<keyword evidence="2" id="KW-1185">Reference proteome</keyword>
<protein>
    <recommendedName>
        <fullName evidence="3">NAD(P)-binding protein</fullName>
    </recommendedName>
</protein>
<organism evidence="1 2">
    <name type="scientific">Diaporthe australafricana</name>
    <dbReference type="NCBI Taxonomy" id="127596"/>
    <lineage>
        <taxon>Eukaryota</taxon>
        <taxon>Fungi</taxon>
        <taxon>Dikarya</taxon>
        <taxon>Ascomycota</taxon>
        <taxon>Pezizomycotina</taxon>
        <taxon>Sordariomycetes</taxon>
        <taxon>Sordariomycetidae</taxon>
        <taxon>Diaporthales</taxon>
        <taxon>Diaporthaceae</taxon>
        <taxon>Diaporthe</taxon>
    </lineage>
</organism>
<dbReference type="Pfam" id="PF00106">
    <property type="entry name" value="adh_short"/>
    <property type="match status" value="1"/>
</dbReference>
<dbReference type="EMBL" id="JAWRVE010000147">
    <property type="protein sequence ID" value="KAL1853627.1"/>
    <property type="molecule type" value="Genomic_DNA"/>
</dbReference>
<dbReference type="PRINTS" id="PR00081">
    <property type="entry name" value="GDHRDH"/>
</dbReference>
<evidence type="ECO:0000313" key="2">
    <source>
        <dbReference type="Proteomes" id="UP001583177"/>
    </source>
</evidence>
<reference evidence="1 2" key="1">
    <citation type="journal article" date="2024" name="IMA Fungus">
        <title>IMA Genome - F19 : A genome assembly and annotation guide to empower mycologists, including annotated draft genome sequences of Ceratocystis pirilliformis, Diaporthe australafricana, Fusarium ophioides, Paecilomyces lecythidis, and Sporothrix stenoceras.</title>
        <authorList>
            <person name="Aylward J."/>
            <person name="Wilson A.M."/>
            <person name="Visagie C.M."/>
            <person name="Spraker J."/>
            <person name="Barnes I."/>
            <person name="Buitendag C."/>
            <person name="Ceriani C."/>
            <person name="Del Mar Angel L."/>
            <person name="du Plessis D."/>
            <person name="Fuchs T."/>
            <person name="Gasser K."/>
            <person name="Kramer D."/>
            <person name="Li W."/>
            <person name="Munsamy K."/>
            <person name="Piso A."/>
            <person name="Price J.L."/>
            <person name="Sonnekus B."/>
            <person name="Thomas C."/>
            <person name="van der Nest A."/>
            <person name="van Dijk A."/>
            <person name="van Heerden A."/>
            <person name="van Vuuren N."/>
            <person name="Yilmaz N."/>
            <person name="Duong T.A."/>
            <person name="van der Merwe N.A."/>
            <person name="Wingfield M.J."/>
            <person name="Wingfield B.D."/>
        </authorList>
    </citation>
    <scope>NUCLEOTIDE SEQUENCE [LARGE SCALE GENOMIC DNA]</scope>
    <source>
        <strain evidence="1 2">CMW 18300</strain>
    </source>
</reference>
<proteinExistence type="predicted"/>
<sequence>MPSYVVTGASHGLGFAFIRILSSDPSNVVFGLVRDQSKAQQAVNREFPDRKNLHILRGDLGDIDSLRLAAKEVARITGGGLDMLVANASYTIPGFDAIATQATQDQHFDQDMLESFRVNVIGNTHLITNFIPLIERGTLKKVVVLSSGMGDVPLVVESKFKGQSPYAISKAALNMAVAKFHAQYFAKGVLVMAISPGVVDTESLKDAGSRVEMREGMEEMMASMKTYAPHFSGPITPDQSVAMVLDVVGKATLEDNGGKMVSHLGTTRWL</sequence>